<organism>
    <name type="scientific">Serpula lacrymans var. lacrymans (strain S7.9)</name>
    <name type="common">Dry rot fungus</name>
    <dbReference type="NCBI Taxonomy" id="578457"/>
    <lineage>
        <taxon>Eukaryota</taxon>
        <taxon>Fungi</taxon>
        <taxon>Dikarya</taxon>
        <taxon>Basidiomycota</taxon>
        <taxon>Agaricomycotina</taxon>
        <taxon>Agaricomycetes</taxon>
        <taxon>Agaricomycetidae</taxon>
        <taxon>Boletales</taxon>
        <taxon>Coniophorineae</taxon>
        <taxon>Serpulaceae</taxon>
        <taxon>Serpula</taxon>
    </lineage>
</organism>
<evidence type="ECO:0000313" key="1">
    <source>
        <dbReference type="EMBL" id="EGO30010.1"/>
    </source>
</evidence>
<dbReference type="AlphaFoldDB" id="F8NIU5"/>
<dbReference type="EMBL" id="GL945429">
    <property type="protein sequence ID" value="EGO30010.1"/>
    <property type="molecule type" value="Genomic_DNA"/>
</dbReference>
<name>F8NIU5_SERL9</name>
<dbReference type="Proteomes" id="UP000008064">
    <property type="component" value="Unassembled WGS sequence"/>
</dbReference>
<sequence>MWYYHELSAAIVLGAFMGVNSRLGTRLVLKSGAVLVPYCDICNMDQKAISKRETVWEVMVTHDLNVHPAKKYRTGLIYED</sequence>
<accession>F8NIU5</accession>
<dbReference type="GeneID" id="18816226"/>
<proteinExistence type="predicted"/>
<protein>
    <submittedName>
        <fullName evidence="1">Uncharacterized protein</fullName>
    </submittedName>
</protein>
<dbReference type="KEGG" id="sla:SERLADRAFT_445741"/>
<dbReference type="HOGENOM" id="CLU_2591263_0_0_1"/>
<gene>
    <name evidence="1" type="ORF">SERLADRAFT_445741</name>
</gene>
<dbReference type="RefSeq" id="XP_007314252.1">
    <property type="nucleotide sequence ID" value="XM_007314190.1"/>
</dbReference>
<reference evidence="1" key="1">
    <citation type="submission" date="2011-04" db="EMBL/GenBank/DDBJ databases">
        <title>Evolution of plant cell wall degrading machinery underlies the functional diversity of forest fungi.</title>
        <authorList>
            <consortium name="US DOE Joint Genome Institute (JGI-PGF)"/>
            <person name="Eastwood D.C."/>
            <person name="Floudas D."/>
            <person name="Binder M."/>
            <person name="Majcherczyk A."/>
            <person name="Schneider P."/>
            <person name="Aerts A."/>
            <person name="Asiegbu F.O."/>
            <person name="Baker S.E."/>
            <person name="Barry K."/>
            <person name="Bendiksby M."/>
            <person name="Blumentritt M."/>
            <person name="Coutinho P.M."/>
            <person name="Cullen D."/>
            <person name="Cullen D."/>
            <person name="Gathman A."/>
            <person name="Goodell B."/>
            <person name="Henrissat B."/>
            <person name="Ihrmark K."/>
            <person name="Kauserud H."/>
            <person name="Kohler A."/>
            <person name="LaButti K."/>
            <person name="Lapidus A."/>
            <person name="Lavin J.L."/>
            <person name="Lee Y.-H."/>
            <person name="Lindquist E."/>
            <person name="Lilly W."/>
            <person name="Lucas S."/>
            <person name="Morin E."/>
            <person name="Murat C."/>
            <person name="Oguiza J.A."/>
            <person name="Park J."/>
            <person name="Pisabarro A.G."/>
            <person name="Riley R."/>
            <person name="Rosling A."/>
            <person name="Salamov A."/>
            <person name="Schmidt O."/>
            <person name="Schmutz J."/>
            <person name="Skrede I."/>
            <person name="Stenlid J."/>
            <person name="Wiebenga A."/>
            <person name="Xie X."/>
            <person name="Kues U."/>
            <person name="Hibbett D.S."/>
            <person name="Hoffmeister D."/>
            <person name="Hogberg N."/>
            <person name="Martin F."/>
            <person name="Grigoriev I.V."/>
            <person name="Watkinson S.C."/>
        </authorList>
    </citation>
    <scope>NUCLEOTIDE SEQUENCE</scope>
    <source>
        <strain evidence="1">S7.9</strain>
    </source>
</reference>